<evidence type="ECO:0000313" key="2">
    <source>
        <dbReference type="EMBL" id="USW59649.1"/>
    </source>
</evidence>
<feature type="region of interest" description="Disordered" evidence="1">
    <location>
        <begin position="1"/>
        <end position="38"/>
    </location>
</feature>
<dbReference type="Proteomes" id="UP001056384">
    <property type="component" value="Chromosome 14"/>
</dbReference>
<organism evidence="2 3">
    <name type="scientific">Septoria linicola</name>
    <dbReference type="NCBI Taxonomy" id="215465"/>
    <lineage>
        <taxon>Eukaryota</taxon>
        <taxon>Fungi</taxon>
        <taxon>Dikarya</taxon>
        <taxon>Ascomycota</taxon>
        <taxon>Pezizomycotina</taxon>
        <taxon>Dothideomycetes</taxon>
        <taxon>Dothideomycetidae</taxon>
        <taxon>Mycosphaerellales</taxon>
        <taxon>Mycosphaerellaceae</taxon>
        <taxon>Septoria</taxon>
    </lineage>
</organism>
<dbReference type="AlphaFoldDB" id="A0A9Q9B280"/>
<name>A0A9Q9B280_9PEZI</name>
<evidence type="ECO:0000256" key="1">
    <source>
        <dbReference type="SAM" id="MobiDB-lite"/>
    </source>
</evidence>
<reference evidence="2" key="1">
    <citation type="submission" date="2022-06" db="EMBL/GenBank/DDBJ databases">
        <title>Complete genome sequences of two strains of the flax pathogen Septoria linicola.</title>
        <authorList>
            <person name="Lapalu N."/>
            <person name="Simon A."/>
            <person name="Demenou B."/>
            <person name="Paumier D."/>
            <person name="Guillot M.-P."/>
            <person name="Gout L."/>
            <person name="Valade R."/>
        </authorList>
    </citation>
    <scope>NUCLEOTIDE SEQUENCE</scope>
    <source>
        <strain evidence="2">SE15195</strain>
    </source>
</reference>
<keyword evidence="3" id="KW-1185">Reference proteome</keyword>
<protein>
    <submittedName>
        <fullName evidence="2">Uncharacterized protein</fullName>
    </submittedName>
</protein>
<evidence type="ECO:0000313" key="3">
    <source>
        <dbReference type="Proteomes" id="UP001056384"/>
    </source>
</evidence>
<sequence length="321" mass="35514">MSTLRFSKVDDELRQATRPNNPGRKSNGRSSISHRRGYTTRELSDNLHTLLPPRTTEFVKKVRGSRGDQHQAQSVQWKGVRTFTVIALLALALVFLGPETSRRSSICSLQRLFAPTKTFIERSLASSTYFADADVDIPASSELFVPPSRPIQYGVRINTSQIAGPQELLHLAHLVVATVADHCTSTWTTTTFVWVVQAGVLRGLGIVLSNEFQYHVQGPIKSTEHGYLDLADNLQHGDSGGHVWAPAGAFGGEDKILKKTTLPGVSSLQHMMTLLVWELEQVVAHLQVVLNECDEMQEAFREGTRLLGDCREVVKTLSAMD</sequence>
<dbReference type="EMBL" id="CP099431">
    <property type="protein sequence ID" value="USW59649.1"/>
    <property type="molecule type" value="Genomic_DNA"/>
</dbReference>
<accession>A0A9Q9B280</accession>
<feature type="compositionally biased region" description="Polar residues" evidence="1">
    <location>
        <begin position="17"/>
        <end position="31"/>
    </location>
</feature>
<gene>
    <name evidence="2" type="ORF">Slin15195_G129680</name>
</gene>
<proteinExistence type="predicted"/>